<reference evidence="1" key="1">
    <citation type="submission" date="2018-05" db="EMBL/GenBank/DDBJ databases">
        <authorList>
            <person name="Lanie J.A."/>
            <person name="Ng W.-L."/>
            <person name="Kazmierczak K.M."/>
            <person name="Andrzejewski T.M."/>
            <person name="Davidsen T.M."/>
            <person name="Wayne K.J."/>
            <person name="Tettelin H."/>
            <person name="Glass J.I."/>
            <person name="Rusch D."/>
            <person name="Podicherti R."/>
            <person name="Tsui H.-C.T."/>
            <person name="Winkler M.E."/>
        </authorList>
    </citation>
    <scope>NUCLEOTIDE SEQUENCE</scope>
</reference>
<proteinExistence type="predicted"/>
<dbReference type="EMBL" id="UINC01165785">
    <property type="protein sequence ID" value="SVD67376.1"/>
    <property type="molecule type" value="Genomic_DNA"/>
</dbReference>
<accession>A0A382X873</accession>
<feature type="non-terminal residue" evidence="1">
    <location>
        <position position="44"/>
    </location>
</feature>
<protein>
    <submittedName>
        <fullName evidence="1">Uncharacterized protein</fullName>
    </submittedName>
</protein>
<organism evidence="1">
    <name type="scientific">marine metagenome</name>
    <dbReference type="NCBI Taxonomy" id="408172"/>
    <lineage>
        <taxon>unclassified sequences</taxon>
        <taxon>metagenomes</taxon>
        <taxon>ecological metagenomes</taxon>
    </lineage>
</organism>
<sequence length="44" mass="5021">MPTIEEQYLLKHPISQETYGSATEVFPDGVTHDNRFLMPFPIVA</sequence>
<evidence type="ECO:0000313" key="1">
    <source>
        <dbReference type="EMBL" id="SVD67376.1"/>
    </source>
</evidence>
<gene>
    <name evidence="1" type="ORF">METZ01_LOCUS420230</name>
</gene>
<name>A0A382X873_9ZZZZ</name>
<dbReference type="AlphaFoldDB" id="A0A382X873"/>